<keyword evidence="4" id="KW-0449">Lipoprotein</keyword>
<dbReference type="GO" id="GO:0016020">
    <property type="term" value="C:membrane"/>
    <property type="evidence" value="ECO:0007669"/>
    <property type="project" value="InterPro"/>
</dbReference>
<dbReference type="PANTHER" id="PTHR30035:SF3">
    <property type="entry name" value="INTERMEMBRANE PHOSPHOLIPID TRANSPORT SYSTEM LIPOPROTEIN MLAA"/>
    <property type="match status" value="1"/>
</dbReference>
<evidence type="ECO:0000313" key="4">
    <source>
        <dbReference type="EMBL" id="PWG64979.1"/>
    </source>
</evidence>
<keyword evidence="2" id="KW-0732">Signal</keyword>
<dbReference type="Pfam" id="PF04333">
    <property type="entry name" value="MlaA"/>
    <property type="match status" value="1"/>
</dbReference>
<dbReference type="AlphaFoldDB" id="A0A2U2N7L4"/>
<evidence type="ECO:0000313" key="5">
    <source>
        <dbReference type="Proteomes" id="UP000245474"/>
    </source>
</evidence>
<protein>
    <submittedName>
        <fullName evidence="4">VacJ-like lipoprotein</fullName>
    </submittedName>
</protein>
<gene>
    <name evidence="4" type="ORF">DEM34_03365</name>
</gene>
<dbReference type="InterPro" id="IPR007428">
    <property type="entry name" value="MlaA"/>
</dbReference>
<dbReference type="EMBL" id="QFFI01000004">
    <property type="protein sequence ID" value="PWG64979.1"/>
    <property type="molecule type" value="Genomic_DNA"/>
</dbReference>
<dbReference type="PANTHER" id="PTHR30035">
    <property type="entry name" value="LIPOPROTEIN VACJ-RELATED"/>
    <property type="match status" value="1"/>
</dbReference>
<name>A0A2U2N7L4_9GAMM</name>
<dbReference type="GO" id="GO:0120010">
    <property type="term" value="P:intermembrane phospholipid transfer"/>
    <property type="evidence" value="ECO:0007669"/>
    <property type="project" value="TreeGrafter"/>
</dbReference>
<dbReference type="Proteomes" id="UP000245474">
    <property type="component" value="Unassembled WGS sequence"/>
</dbReference>
<evidence type="ECO:0000256" key="1">
    <source>
        <dbReference type="ARBA" id="ARBA00010634"/>
    </source>
</evidence>
<keyword evidence="5" id="KW-1185">Reference proteome</keyword>
<comment type="caution">
    <text evidence="4">The sequence shown here is derived from an EMBL/GenBank/DDBJ whole genome shotgun (WGS) entry which is preliminary data.</text>
</comment>
<dbReference type="PRINTS" id="PR01805">
    <property type="entry name" value="VACJLIPOPROT"/>
</dbReference>
<sequence>MFSPAGGSAVRTIRPWLWLLLLALLTGCASTGGEPSTGPSDPLEGVNRGVYGFNEVLDDYALAPAARGWTRITTPGVRDSVGNFFDNLAAPGVVLNNLLQGKFRDASATTARFLVNSTVGVLGLFDPADRYLGIAAREEDFGQTLGVWGVENRPYLVVPLFGPSSGRDVTRYPVGYYTNVLTYVALDTVTMGAFTAVNVINTRAQLDRAARLRDESAIDPYAFTRSAYLQYREQQVYDGNPPQDEDPYGDFFDELESGD</sequence>
<dbReference type="OrthoDB" id="9785326at2"/>
<proteinExistence type="inferred from homology"/>
<evidence type="ECO:0000256" key="3">
    <source>
        <dbReference type="SAM" id="MobiDB-lite"/>
    </source>
</evidence>
<organism evidence="4 5">
    <name type="scientific">Sediminicurvatus halobius</name>
    <dbReference type="NCBI Taxonomy" id="2182432"/>
    <lineage>
        <taxon>Bacteria</taxon>
        <taxon>Pseudomonadati</taxon>
        <taxon>Pseudomonadota</taxon>
        <taxon>Gammaproteobacteria</taxon>
        <taxon>Chromatiales</taxon>
        <taxon>Ectothiorhodospiraceae</taxon>
        <taxon>Sediminicurvatus</taxon>
    </lineage>
</organism>
<accession>A0A2U2N7L4</accession>
<evidence type="ECO:0000256" key="2">
    <source>
        <dbReference type="ARBA" id="ARBA00022729"/>
    </source>
</evidence>
<feature type="region of interest" description="Disordered" evidence="3">
    <location>
        <begin position="237"/>
        <end position="259"/>
    </location>
</feature>
<reference evidence="4 5" key="1">
    <citation type="submission" date="2018-05" db="EMBL/GenBank/DDBJ databases">
        <title>Spiribacter halobius sp. nov., a moderately halophilic bacterium isolated from marine solar saltern.</title>
        <authorList>
            <person name="Zheng W.-S."/>
            <person name="Lu D.-C."/>
            <person name="Du Z.-J."/>
        </authorList>
    </citation>
    <scope>NUCLEOTIDE SEQUENCE [LARGE SCALE GENOMIC DNA]</scope>
    <source>
        <strain evidence="4 5">E85</strain>
    </source>
</reference>
<comment type="similarity">
    <text evidence="1">Belongs to the MlaA family.</text>
</comment>
<feature type="compositionally biased region" description="Acidic residues" evidence="3">
    <location>
        <begin position="243"/>
        <end position="259"/>
    </location>
</feature>